<keyword evidence="2" id="KW-1185">Reference proteome</keyword>
<evidence type="ECO:0000313" key="2">
    <source>
        <dbReference type="Proteomes" id="UP000001940"/>
    </source>
</evidence>
<dbReference type="OMA" id="NWNSEYS"/>
<dbReference type="InParanoid" id="O46027"/>
<dbReference type="RefSeq" id="NP_496543.2">
    <property type="nucleotide sequence ID" value="NM_064142.5"/>
</dbReference>
<dbReference type="Bgee" id="WBGene00014157">
    <property type="expression patterns" value="Expressed in anatomical system and 4 other cell types or tissues"/>
</dbReference>
<name>O46027_CAEEL</name>
<dbReference type="AlphaFoldDB" id="O46027"/>
<dbReference type="PaxDb" id="6239-ZK930.7"/>
<sequence length="202" mass="22111">MTARKAKESAHVSASDIISTFNNFFENLPNDKSFDMAYKVYLKDLADVDDGSRCESSSILTQNQPTTIASSGFVMSNPNVKSPSLPSSATNWNSEYSVTEPTMSPADQILKDSVARKKRSMVDLTELNQLYGKGYKPPAPSARTPPTIYENLAINAPSSPSATDASSVPLTFIEKHHEFKKLVPSGTDGRFELFLKVADCFD</sequence>
<dbReference type="HOGENOM" id="CLU_121595_0_0_1"/>
<reference evidence="1 2" key="1">
    <citation type="journal article" date="1998" name="Science">
        <title>Genome sequence of the nematode C. elegans: a platform for investigating biology.</title>
        <authorList>
            <consortium name="The C. elegans sequencing consortium"/>
            <person name="Sulson J.E."/>
            <person name="Waterston R."/>
        </authorList>
    </citation>
    <scope>NUCLEOTIDE SEQUENCE [LARGE SCALE GENOMIC DNA]</scope>
    <source>
        <strain evidence="1 2">Bristol N2</strain>
    </source>
</reference>
<dbReference type="CTD" id="174828"/>
<proteinExistence type="predicted"/>
<accession>O46027</accession>
<gene>
    <name evidence="1" type="ORF">CELE_ZK930.7</name>
    <name evidence="1 3" type="ORF">ZK930.7</name>
</gene>
<dbReference type="PIR" id="T28108">
    <property type="entry name" value="T28108"/>
</dbReference>
<dbReference type="FunCoup" id="O46027">
    <property type="interactions" value="811"/>
</dbReference>
<organism evidence="1 2">
    <name type="scientific">Caenorhabditis elegans</name>
    <dbReference type="NCBI Taxonomy" id="6239"/>
    <lineage>
        <taxon>Eukaryota</taxon>
        <taxon>Metazoa</taxon>
        <taxon>Ecdysozoa</taxon>
        <taxon>Nematoda</taxon>
        <taxon>Chromadorea</taxon>
        <taxon>Rhabditida</taxon>
        <taxon>Rhabditina</taxon>
        <taxon>Rhabditomorpha</taxon>
        <taxon>Rhabditoidea</taxon>
        <taxon>Rhabditidae</taxon>
        <taxon>Peloderinae</taxon>
        <taxon>Caenorhabditis</taxon>
    </lineage>
</organism>
<dbReference type="WormBase" id="ZK930.7">
    <property type="protein sequence ID" value="CE50313"/>
    <property type="gene ID" value="WBGene00014157"/>
</dbReference>
<evidence type="ECO:0000313" key="3">
    <source>
        <dbReference type="WormBase" id="ZK930.7"/>
    </source>
</evidence>
<dbReference type="EMBL" id="BX284602">
    <property type="protein sequence ID" value="CAA94176.2"/>
    <property type="molecule type" value="Genomic_DNA"/>
</dbReference>
<protein>
    <submittedName>
        <fullName evidence="1">RGS domain-containing protein</fullName>
    </submittedName>
</protein>
<dbReference type="GeneID" id="174828"/>
<dbReference type="KEGG" id="cel:CELE_ZK930.7"/>
<dbReference type="Proteomes" id="UP000001940">
    <property type="component" value="Chromosome II"/>
</dbReference>
<dbReference type="AGR" id="WB:WBGene00014157"/>
<evidence type="ECO:0000313" key="1">
    <source>
        <dbReference type="EMBL" id="CAA94176.2"/>
    </source>
</evidence>
<dbReference type="UCSC" id="ZK930.7">
    <property type="organism name" value="c. elegans"/>
</dbReference>
<dbReference type="OrthoDB" id="5842242at2759"/>
<dbReference type="eggNOG" id="ENOG502TI54">
    <property type="taxonomic scope" value="Eukaryota"/>
</dbReference>